<accession>A0ACA9P491</accession>
<reference evidence="1" key="1">
    <citation type="submission" date="2021-06" db="EMBL/GenBank/DDBJ databases">
        <authorList>
            <person name="Kallberg Y."/>
            <person name="Tangrot J."/>
            <person name="Rosling A."/>
        </authorList>
    </citation>
    <scope>NUCLEOTIDE SEQUENCE</scope>
    <source>
        <strain evidence="1">AU212A</strain>
    </source>
</reference>
<feature type="non-terminal residue" evidence="1">
    <location>
        <position position="1"/>
    </location>
</feature>
<comment type="caution">
    <text evidence="1">The sequence shown here is derived from an EMBL/GenBank/DDBJ whole genome shotgun (WGS) entry which is preliminary data.</text>
</comment>
<dbReference type="EMBL" id="CAJVPM010035436">
    <property type="protein sequence ID" value="CAG8690040.1"/>
    <property type="molecule type" value="Genomic_DNA"/>
</dbReference>
<evidence type="ECO:0000313" key="2">
    <source>
        <dbReference type="Proteomes" id="UP000789860"/>
    </source>
</evidence>
<evidence type="ECO:0000313" key="1">
    <source>
        <dbReference type="EMBL" id="CAG8690040.1"/>
    </source>
</evidence>
<gene>
    <name evidence="1" type="ORF">SCALOS_LOCUS10090</name>
</gene>
<organism evidence="1 2">
    <name type="scientific">Scutellospora calospora</name>
    <dbReference type="NCBI Taxonomy" id="85575"/>
    <lineage>
        <taxon>Eukaryota</taxon>
        <taxon>Fungi</taxon>
        <taxon>Fungi incertae sedis</taxon>
        <taxon>Mucoromycota</taxon>
        <taxon>Glomeromycotina</taxon>
        <taxon>Glomeromycetes</taxon>
        <taxon>Diversisporales</taxon>
        <taxon>Gigasporaceae</taxon>
        <taxon>Scutellospora</taxon>
    </lineage>
</organism>
<feature type="non-terminal residue" evidence="1">
    <location>
        <position position="186"/>
    </location>
</feature>
<dbReference type="Proteomes" id="UP000789860">
    <property type="component" value="Unassembled WGS sequence"/>
</dbReference>
<protein>
    <submittedName>
        <fullName evidence="1">4855_t:CDS:1</fullName>
    </submittedName>
</protein>
<name>A0ACA9P491_9GLOM</name>
<sequence length="186" mass="21895">KENCQIGMPNMSLDILKVMLGQDCKHEYIFEGCKLGHAFEDNPVNVCSCIKVDLNDSEHIPEDTLSYLTQFASERSHILSKYDLDSSPSTIHKTLCIELITEREFFNTLLKEISQSNYLQKQNKENFLTDLQNFQKSLIQVSSPYKKDIYIWRQIFQIYIKAEIFIGNTELDRKERDWRIAQKQLF</sequence>
<proteinExistence type="predicted"/>
<keyword evidence="2" id="KW-1185">Reference proteome</keyword>